<dbReference type="PANTHER" id="PTHR46112">
    <property type="entry name" value="AMINOPEPTIDASE"/>
    <property type="match status" value="1"/>
</dbReference>
<organism evidence="2 3">
    <name type="scientific">Conexibacter stalactiti</name>
    <dbReference type="NCBI Taxonomy" id="1940611"/>
    <lineage>
        <taxon>Bacteria</taxon>
        <taxon>Bacillati</taxon>
        <taxon>Actinomycetota</taxon>
        <taxon>Thermoleophilia</taxon>
        <taxon>Solirubrobacterales</taxon>
        <taxon>Conexibacteraceae</taxon>
        <taxon>Conexibacter</taxon>
    </lineage>
</organism>
<dbReference type="RefSeq" id="WP_318598627.1">
    <property type="nucleotide sequence ID" value="NZ_JAWSTH010000050.1"/>
</dbReference>
<name>A0ABU4HSF7_9ACTN</name>
<dbReference type="SUPFAM" id="SSF55920">
    <property type="entry name" value="Creatinase/aminopeptidase"/>
    <property type="match status" value="1"/>
</dbReference>
<dbReference type="Gene3D" id="3.90.230.10">
    <property type="entry name" value="Creatinase/methionine aminopeptidase superfamily"/>
    <property type="match status" value="1"/>
</dbReference>
<protein>
    <submittedName>
        <fullName evidence="2">M24 family metallopeptidase</fullName>
    </submittedName>
</protein>
<dbReference type="EMBL" id="JAWSTH010000050">
    <property type="protein sequence ID" value="MDW5596245.1"/>
    <property type="molecule type" value="Genomic_DNA"/>
</dbReference>
<dbReference type="InterPro" id="IPR000994">
    <property type="entry name" value="Pept_M24"/>
</dbReference>
<feature type="domain" description="Peptidase M24" evidence="1">
    <location>
        <begin position="144"/>
        <end position="324"/>
    </location>
</feature>
<dbReference type="Proteomes" id="UP001284601">
    <property type="component" value="Unassembled WGS sequence"/>
</dbReference>
<sequence length="381" mass="39191">MIDFPARRRRLSALAAARGLDGVLVFSWRRAAVAWCCGYTPGFATNWAALWIGRDGEATLGVRFPFELERAARESGLPCVEAPLPIAVVPLAARAIGIVAGDVAIDELPVEVAAELARCGIAHERLDDELNAWRAIKGPAEIAALKRAAAICSAALWAGASSTQWSDDFALAAAVEAACRARGATRALCLVGAGDGAVVTEPHGAPLPLDGPIGVELTIQLPDGSGHVCHTYAEGLAAQRCAAARIACERARAAIIATIAPGTPVDAVVAAGEAELARHGLLGSREYDFGHGIGLETPERPRLLAGLGERIAVGQVIAVHVGVRRAALGTWVTGGPVVVGDDGASELLRGAPWSAPDAVAGAHIATTPPPIPKTRATAAIR</sequence>
<dbReference type="InterPro" id="IPR036005">
    <property type="entry name" value="Creatinase/aminopeptidase-like"/>
</dbReference>
<dbReference type="Pfam" id="PF00557">
    <property type="entry name" value="Peptidase_M24"/>
    <property type="match status" value="1"/>
</dbReference>
<evidence type="ECO:0000313" key="3">
    <source>
        <dbReference type="Proteomes" id="UP001284601"/>
    </source>
</evidence>
<dbReference type="PANTHER" id="PTHR46112:SF3">
    <property type="entry name" value="AMINOPEPTIDASE YPDF"/>
    <property type="match status" value="1"/>
</dbReference>
<comment type="caution">
    <text evidence="2">The sequence shown here is derived from an EMBL/GenBank/DDBJ whole genome shotgun (WGS) entry which is preliminary data.</text>
</comment>
<evidence type="ECO:0000313" key="2">
    <source>
        <dbReference type="EMBL" id="MDW5596245.1"/>
    </source>
</evidence>
<proteinExistence type="predicted"/>
<reference evidence="2 3" key="2">
    <citation type="submission" date="2023-10" db="EMBL/GenBank/DDBJ databases">
        <authorList>
            <person name="Han X.F."/>
        </authorList>
    </citation>
    <scope>NUCLEOTIDE SEQUENCE [LARGE SCALE GENOMIC DNA]</scope>
    <source>
        <strain evidence="2 3">KCTC 39840</strain>
    </source>
</reference>
<accession>A0ABU4HSF7</accession>
<keyword evidence="3" id="KW-1185">Reference proteome</keyword>
<evidence type="ECO:0000259" key="1">
    <source>
        <dbReference type="Pfam" id="PF00557"/>
    </source>
</evidence>
<dbReference type="InterPro" id="IPR050659">
    <property type="entry name" value="Peptidase_M24B"/>
</dbReference>
<reference evidence="3" key="1">
    <citation type="submission" date="2023-07" db="EMBL/GenBank/DDBJ databases">
        <title>Conexibacter stalactiti sp. nov., isolated from stalactites in a lava cave and emended description of the genus Conexibacter.</title>
        <authorList>
            <person name="Lee S.D."/>
        </authorList>
    </citation>
    <scope>NUCLEOTIDE SEQUENCE [LARGE SCALE GENOMIC DNA]</scope>
    <source>
        <strain evidence="3">KCTC 39840</strain>
    </source>
</reference>
<gene>
    <name evidence="2" type="ORF">R7226_17990</name>
</gene>